<dbReference type="EMBL" id="QGKV02002055">
    <property type="protein sequence ID" value="KAF3496381.1"/>
    <property type="molecule type" value="Genomic_DNA"/>
</dbReference>
<accession>A0ABQ7AFL1</accession>
<organism evidence="1 2">
    <name type="scientific">Brassica cretica</name>
    <name type="common">Mustard</name>
    <dbReference type="NCBI Taxonomy" id="69181"/>
    <lineage>
        <taxon>Eukaryota</taxon>
        <taxon>Viridiplantae</taxon>
        <taxon>Streptophyta</taxon>
        <taxon>Embryophyta</taxon>
        <taxon>Tracheophyta</taxon>
        <taxon>Spermatophyta</taxon>
        <taxon>Magnoliopsida</taxon>
        <taxon>eudicotyledons</taxon>
        <taxon>Gunneridae</taxon>
        <taxon>Pentapetalae</taxon>
        <taxon>rosids</taxon>
        <taxon>malvids</taxon>
        <taxon>Brassicales</taxon>
        <taxon>Brassicaceae</taxon>
        <taxon>Brassiceae</taxon>
        <taxon>Brassica</taxon>
    </lineage>
</organism>
<evidence type="ECO:0000313" key="1">
    <source>
        <dbReference type="EMBL" id="KAF3496381.1"/>
    </source>
</evidence>
<sequence length="94" mass="10628">MWTLVHGKNSSTTPESLDILLRCLETSPGRRPCFGLGLNASWFGLKQLLNSDARRWTGWRTFGTDLMAASRWYQSYGGRGAPFWISSLIAFEKV</sequence>
<protein>
    <submittedName>
        <fullName evidence="1">Uncharacterized protein</fullName>
    </submittedName>
</protein>
<keyword evidence="2" id="KW-1185">Reference proteome</keyword>
<gene>
    <name evidence="1" type="ORF">DY000_02052681</name>
</gene>
<evidence type="ECO:0000313" key="2">
    <source>
        <dbReference type="Proteomes" id="UP000266723"/>
    </source>
</evidence>
<name>A0ABQ7AFL1_BRACR</name>
<comment type="caution">
    <text evidence="1">The sequence shown here is derived from an EMBL/GenBank/DDBJ whole genome shotgun (WGS) entry which is preliminary data.</text>
</comment>
<dbReference type="Proteomes" id="UP000266723">
    <property type="component" value="Unassembled WGS sequence"/>
</dbReference>
<proteinExistence type="predicted"/>
<reference evidence="1 2" key="1">
    <citation type="journal article" date="2020" name="BMC Genomics">
        <title>Intraspecific diversification of the crop wild relative Brassica cretica Lam. using demographic model selection.</title>
        <authorList>
            <person name="Kioukis A."/>
            <person name="Michalopoulou V.A."/>
            <person name="Briers L."/>
            <person name="Pirintsos S."/>
            <person name="Studholme D.J."/>
            <person name="Pavlidis P."/>
            <person name="Sarris P.F."/>
        </authorList>
    </citation>
    <scope>NUCLEOTIDE SEQUENCE [LARGE SCALE GENOMIC DNA]</scope>
    <source>
        <strain evidence="2">cv. PFS-1207/04</strain>
    </source>
</reference>